<proteinExistence type="predicted"/>
<dbReference type="EMBL" id="JH818716">
    <property type="protein sequence ID" value="EKC37358.1"/>
    <property type="molecule type" value="Genomic_DNA"/>
</dbReference>
<sequence length="70" mass="7785">MVAKYRQGDGSTLGYTNQYNDADEIPNSAQYSQTDNHTAFPVYLVEFFFTIVTVLAESVRGNTDAKVTVN</sequence>
<dbReference type="HOGENOM" id="CLU_2760295_0_0_1"/>
<gene>
    <name evidence="1" type="ORF">CGI_10023260</name>
</gene>
<evidence type="ECO:0000313" key="1">
    <source>
        <dbReference type="EMBL" id="EKC37358.1"/>
    </source>
</evidence>
<dbReference type="AlphaFoldDB" id="K1QUM8"/>
<name>K1QUM8_MAGGI</name>
<dbReference type="InParanoid" id="K1QUM8"/>
<reference evidence="1" key="1">
    <citation type="journal article" date="2012" name="Nature">
        <title>The oyster genome reveals stress adaptation and complexity of shell formation.</title>
        <authorList>
            <person name="Zhang G."/>
            <person name="Fang X."/>
            <person name="Guo X."/>
            <person name="Li L."/>
            <person name="Luo R."/>
            <person name="Xu F."/>
            <person name="Yang P."/>
            <person name="Zhang L."/>
            <person name="Wang X."/>
            <person name="Qi H."/>
            <person name="Xiong Z."/>
            <person name="Que H."/>
            <person name="Xie Y."/>
            <person name="Holland P.W."/>
            <person name="Paps J."/>
            <person name="Zhu Y."/>
            <person name="Wu F."/>
            <person name="Chen Y."/>
            <person name="Wang J."/>
            <person name="Peng C."/>
            <person name="Meng J."/>
            <person name="Yang L."/>
            <person name="Liu J."/>
            <person name="Wen B."/>
            <person name="Zhang N."/>
            <person name="Huang Z."/>
            <person name="Zhu Q."/>
            <person name="Feng Y."/>
            <person name="Mount A."/>
            <person name="Hedgecock D."/>
            <person name="Xu Z."/>
            <person name="Liu Y."/>
            <person name="Domazet-Loso T."/>
            <person name="Du Y."/>
            <person name="Sun X."/>
            <person name="Zhang S."/>
            <person name="Liu B."/>
            <person name="Cheng P."/>
            <person name="Jiang X."/>
            <person name="Li J."/>
            <person name="Fan D."/>
            <person name="Wang W."/>
            <person name="Fu W."/>
            <person name="Wang T."/>
            <person name="Wang B."/>
            <person name="Zhang J."/>
            <person name="Peng Z."/>
            <person name="Li Y."/>
            <person name="Li N."/>
            <person name="Wang J."/>
            <person name="Chen M."/>
            <person name="He Y."/>
            <person name="Tan F."/>
            <person name="Song X."/>
            <person name="Zheng Q."/>
            <person name="Huang R."/>
            <person name="Yang H."/>
            <person name="Du X."/>
            <person name="Chen L."/>
            <person name="Yang M."/>
            <person name="Gaffney P.M."/>
            <person name="Wang S."/>
            <person name="Luo L."/>
            <person name="She Z."/>
            <person name="Ming Y."/>
            <person name="Huang W."/>
            <person name="Zhang S."/>
            <person name="Huang B."/>
            <person name="Zhang Y."/>
            <person name="Qu T."/>
            <person name="Ni P."/>
            <person name="Miao G."/>
            <person name="Wang J."/>
            <person name="Wang Q."/>
            <person name="Steinberg C.E."/>
            <person name="Wang H."/>
            <person name="Li N."/>
            <person name="Qian L."/>
            <person name="Zhang G."/>
            <person name="Li Y."/>
            <person name="Yang H."/>
            <person name="Liu X."/>
            <person name="Wang J."/>
            <person name="Yin Y."/>
            <person name="Wang J."/>
        </authorList>
    </citation>
    <scope>NUCLEOTIDE SEQUENCE [LARGE SCALE GENOMIC DNA]</scope>
    <source>
        <strain evidence="1">05x7-T-G4-1.051#20</strain>
    </source>
</reference>
<organism evidence="1">
    <name type="scientific">Magallana gigas</name>
    <name type="common">Pacific oyster</name>
    <name type="synonym">Crassostrea gigas</name>
    <dbReference type="NCBI Taxonomy" id="29159"/>
    <lineage>
        <taxon>Eukaryota</taxon>
        <taxon>Metazoa</taxon>
        <taxon>Spiralia</taxon>
        <taxon>Lophotrochozoa</taxon>
        <taxon>Mollusca</taxon>
        <taxon>Bivalvia</taxon>
        <taxon>Autobranchia</taxon>
        <taxon>Pteriomorphia</taxon>
        <taxon>Ostreida</taxon>
        <taxon>Ostreoidea</taxon>
        <taxon>Ostreidae</taxon>
        <taxon>Magallana</taxon>
    </lineage>
</organism>
<protein>
    <submittedName>
        <fullName evidence="1">Uncharacterized protein</fullName>
    </submittedName>
</protein>
<accession>K1QUM8</accession>